<dbReference type="EMBL" id="RWHU01000003">
    <property type="protein sequence ID" value="RSK68336.1"/>
    <property type="molecule type" value="Genomic_DNA"/>
</dbReference>
<evidence type="ECO:0000259" key="1">
    <source>
        <dbReference type="PROSITE" id="PS51819"/>
    </source>
</evidence>
<dbReference type="Gene3D" id="3.10.180.10">
    <property type="entry name" value="2,3-Dihydroxybiphenyl 1,2-Dioxygenase, domain 1"/>
    <property type="match status" value="1"/>
</dbReference>
<dbReference type="SUPFAM" id="SSF54593">
    <property type="entry name" value="Glyoxalase/Bleomycin resistance protein/Dihydroxybiphenyl dioxygenase"/>
    <property type="match status" value="1"/>
</dbReference>
<sequence length="131" mass="14268">MNIAHVALWTRSLDAQVRFWETIFGGRSNERYLSKNRLGFASHFITLDNGPTIELMTVPDLPDAPAYPEFIGWAHIAIDVGSKAKVDSMAEQARSGGTLLSAPRMTGDGFYEAVIADPDGNRIELVGESTG</sequence>
<evidence type="ECO:0000313" key="2">
    <source>
        <dbReference type="EMBL" id="RSK68336.1"/>
    </source>
</evidence>
<accession>A0A428LTW8</accession>
<organism evidence="2 3">
    <name type="scientific">Enterobacter huaxiensis</name>
    <dbReference type="NCBI Taxonomy" id="2494702"/>
    <lineage>
        <taxon>Bacteria</taxon>
        <taxon>Pseudomonadati</taxon>
        <taxon>Pseudomonadota</taxon>
        <taxon>Gammaproteobacteria</taxon>
        <taxon>Enterobacterales</taxon>
        <taxon>Enterobacteriaceae</taxon>
        <taxon>Enterobacter</taxon>
    </lineage>
</organism>
<feature type="domain" description="VOC" evidence="1">
    <location>
        <begin position="2"/>
        <end position="128"/>
    </location>
</feature>
<dbReference type="PANTHER" id="PTHR36113:SF1">
    <property type="entry name" value="GLYOXALASE_BLEOMYCIN RESISTANCE PROTEIN_DIOXYGENASE"/>
    <property type="match status" value="1"/>
</dbReference>
<dbReference type="RefSeq" id="WP_125914506.1">
    <property type="nucleotide sequence ID" value="NZ_RWHU01000003.1"/>
</dbReference>
<dbReference type="PROSITE" id="PS51819">
    <property type="entry name" value="VOC"/>
    <property type="match status" value="1"/>
</dbReference>
<proteinExistence type="predicted"/>
<dbReference type="Pfam" id="PF00903">
    <property type="entry name" value="Glyoxalase"/>
    <property type="match status" value="1"/>
</dbReference>
<keyword evidence="2" id="KW-0560">Oxidoreductase</keyword>
<keyword evidence="2" id="KW-0223">Dioxygenase</keyword>
<comment type="caution">
    <text evidence="2">The sequence shown here is derived from an EMBL/GenBank/DDBJ whole genome shotgun (WGS) entry which is preliminary data.</text>
</comment>
<dbReference type="InterPro" id="IPR051332">
    <property type="entry name" value="Fosfomycin_Res_Enzymes"/>
</dbReference>
<gene>
    <name evidence="2" type="ORF">EJE24_09785</name>
</gene>
<protein>
    <submittedName>
        <fullName evidence="2">Glyoxalase/bleomycin resistance/extradiol dioxygenase family protein</fullName>
    </submittedName>
</protein>
<dbReference type="InterPro" id="IPR004360">
    <property type="entry name" value="Glyas_Fos-R_dOase_dom"/>
</dbReference>
<dbReference type="InterPro" id="IPR037523">
    <property type="entry name" value="VOC_core"/>
</dbReference>
<dbReference type="InterPro" id="IPR029068">
    <property type="entry name" value="Glyas_Bleomycin-R_OHBP_Dase"/>
</dbReference>
<dbReference type="AlphaFoldDB" id="A0A428LTW8"/>
<name>A0A428LTW8_9ENTR</name>
<dbReference type="Proteomes" id="UP000276389">
    <property type="component" value="Unassembled WGS sequence"/>
</dbReference>
<dbReference type="GO" id="GO:0051213">
    <property type="term" value="F:dioxygenase activity"/>
    <property type="evidence" value="ECO:0007669"/>
    <property type="project" value="UniProtKB-KW"/>
</dbReference>
<evidence type="ECO:0000313" key="3">
    <source>
        <dbReference type="Proteomes" id="UP000276389"/>
    </source>
</evidence>
<reference evidence="2 3" key="1">
    <citation type="submission" date="2018-12" db="EMBL/GenBank/DDBJ databases">
        <title>The Genome Submission of two Enterobacter spp. strains.</title>
        <authorList>
            <person name="Wu W."/>
            <person name="Wei L."/>
            <person name="Feng Y."/>
            <person name="Zong Z."/>
        </authorList>
    </citation>
    <scope>NUCLEOTIDE SEQUENCE [LARGE SCALE GENOMIC DNA]</scope>
    <source>
        <strain evidence="2 3">WCHEHu045002</strain>
    </source>
</reference>
<dbReference type="PANTHER" id="PTHR36113">
    <property type="entry name" value="LYASE, PUTATIVE-RELATED-RELATED"/>
    <property type="match status" value="1"/>
</dbReference>